<keyword evidence="5" id="KW-1185">Reference proteome</keyword>
<dbReference type="PROSITE" id="PS51375">
    <property type="entry name" value="PPR"/>
    <property type="match status" value="6"/>
</dbReference>
<dbReference type="Proteomes" id="UP000636800">
    <property type="component" value="Chromosome 1"/>
</dbReference>
<comment type="caution">
    <text evidence="4">The sequence shown here is derived from an EMBL/GenBank/DDBJ whole genome shotgun (WGS) entry which is preliminary data.</text>
</comment>
<dbReference type="PANTHER" id="PTHR47942:SF50">
    <property type="entry name" value="OS03G0284900 PROTEIN"/>
    <property type="match status" value="1"/>
</dbReference>
<dbReference type="PANTHER" id="PTHR47942">
    <property type="entry name" value="TETRATRICOPEPTIDE REPEAT (TPR)-LIKE SUPERFAMILY PROTEIN-RELATED"/>
    <property type="match status" value="1"/>
</dbReference>
<dbReference type="NCBIfam" id="TIGR00756">
    <property type="entry name" value="PPR"/>
    <property type="match status" value="5"/>
</dbReference>
<dbReference type="InterPro" id="IPR011990">
    <property type="entry name" value="TPR-like_helical_dom_sf"/>
</dbReference>
<feature type="repeat" description="PPR" evidence="2">
    <location>
        <begin position="514"/>
        <end position="548"/>
    </location>
</feature>
<accession>A0A835S7G7</accession>
<dbReference type="EMBL" id="JADCNL010000001">
    <property type="protein sequence ID" value="KAG0498912.1"/>
    <property type="molecule type" value="Genomic_DNA"/>
</dbReference>
<dbReference type="AlphaFoldDB" id="A0A835S7G7"/>
<evidence type="ECO:0000313" key="4">
    <source>
        <dbReference type="EMBL" id="KAG0498912.1"/>
    </source>
</evidence>
<sequence length="808" mass="90878">MADVAAFAASSLLLSYFPVHPAAFSRRKPLSPSSSHSNHKHSSLFHRSTALPSVNHRAISTSPSNSQTLKHYACVASKLASSGRLHDFLKIVEDIITSETITVSERGHFMAHIEINLVSEGIASVTSRGGLDDVLSFLGRAEKLGIMPSNLLDCSVMKAFTAACRSLVCQGNLEELIRLLETLSGYGAHVKQLLDPIDTIKVFVEERKPDMAIRYSSLFSHHQLLVCSIIQEFGKKKDRWCVMRAYEAFTQKFHGTNMYVCRSLIDACGLCGDFLEPRRIFEGLLAQNVTPNVYVFNSLMNVNNHDLSYTLDVYSHMQKLGVRADITSYNIVLKACHNAKRVDLAQEVYKKLKQMTAVKMDIITYSTMMKVFADAKMWEMAFKIKDEILLAGMKPNIVTWSTLIDACASASMVDYAVQIFEEMLLSGCEPNAHCYNSVLYACVQSSQYDRAFRFFNSWKDTGFSIFNSKRGCRVVIPFKPTVATFNILMQACGTDHLRATAMMDEMKNIGLSPNYISWSVLINIYGNSYNMKQAVQAFKAMRDTGVKLDVIAYTVAIKACVQNRNPRLAFMLFDEMKRYQLQPNLVTYSTLLRARSQYGSLYDVQQCLAVYQDMKKVGYSSNDYFLKNLIEWCEGVICNGSQISEEPNNDKRYKLNDGKEHNSLFLEKVAAHLHRGIGGNQAVDIKGLTKVEARIVVLAVLRTIKENYQQGTFIIDDMIIISGTGEEQAGASSNEFAVRQAIIRVLEDELGLQVLIGHRSAASVKDCTFVEKKRRRWAVHEIMNNSFQDVEVRILKGGKKVLSWDLVK</sequence>
<feature type="repeat" description="PPR" evidence="2">
    <location>
        <begin position="431"/>
        <end position="465"/>
    </location>
</feature>
<proteinExistence type="predicted"/>
<dbReference type="InterPro" id="IPR002885">
    <property type="entry name" value="PPR_rpt"/>
</dbReference>
<organism evidence="4 5">
    <name type="scientific">Vanilla planifolia</name>
    <name type="common">Vanilla</name>
    <dbReference type="NCBI Taxonomy" id="51239"/>
    <lineage>
        <taxon>Eukaryota</taxon>
        <taxon>Viridiplantae</taxon>
        <taxon>Streptophyta</taxon>
        <taxon>Embryophyta</taxon>
        <taxon>Tracheophyta</taxon>
        <taxon>Spermatophyta</taxon>
        <taxon>Magnoliopsida</taxon>
        <taxon>Liliopsida</taxon>
        <taxon>Asparagales</taxon>
        <taxon>Orchidaceae</taxon>
        <taxon>Vanilloideae</taxon>
        <taxon>Vanilleae</taxon>
        <taxon>Vanilla</taxon>
    </lineage>
</organism>
<feature type="repeat" description="PPR" evidence="2">
    <location>
        <begin position="396"/>
        <end position="430"/>
    </location>
</feature>
<name>A0A835S7G7_VANPL</name>
<evidence type="ECO:0000256" key="2">
    <source>
        <dbReference type="PROSITE-ProRule" id="PRU00708"/>
    </source>
</evidence>
<dbReference type="Pfam" id="PF17177">
    <property type="entry name" value="PPR_long"/>
    <property type="match status" value="1"/>
</dbReference>
<dbReference type="Pfam" id="PF13812">
    <property type="entry name" value="PPR_3"/>
    <property type="match status" value="1"/>
</dbReference>
<feature type="repeat" description="PPR" evidence="2">
    <location>
        <begin position="549"/>
        <end position="583"/>
    </location>
</feature>
<keyword evidence="1" id="KW-0677">Repeat</keyword>
<dbReference type="InterPro" id="IPR051222">
    <property type="entry name" value="PPR/CCM1_RNA-binding"/>
</dbReference>
<feature type="domain" description="PROP1-like PPR" evidence="3">
    <location>
        <begin position="304"/>
        <end position="460"/>
    </location>
</feature>
<dbReference type="InterPro" id="IPR033443">
    <property type="entry name" value="PROP1-like_PPR_dom"/>
</dbReference>
<evidence type="ECO:0000259" key="3">
    <source>
        <dbReference type="Pfam" id="PF17177"/>
    </source>
</evidence>
<reference evidence="4 5" key="1">
    <citation type="journal article" date="2020" name="Nat. Food">
        <title>A phased Vanilla planifolia genome enables genetic improvement of flavour and production.</title>
        <authorList>
            <person name="Hasing T."/>
            <person name="Tang H."/>
            <person name="Brym M."/>
            <person name="Khazi F."/>
            <person name="Huang T."/>
            <person name="Chambers A.H."/>
        </authorList>
    </citation>
    <scope>NUCLEOTIDE SEQUENCE [LARGE SCALE GENOMIC DNA]</scope>
    <source>
        <tissue evidence="4">Leaf</tissue>
    </source>
</reference>
<evidence type="ECO:0000313" key="5">
    <source>
        <dbReference type="Proteomes" id="UP000636800"/>
    </source>
</evidence>
<gene>
    <name evidence="4" type="ORF">HPP92_003603</name>
</gene>
<feature type="repeat" description="PPR" evidence="2">
    <location>
        <begin position="361"/>
        <end position="395"/>
    </location>
</feature>
<dbReference type="Gene3D" id="1.25.40.10">
    <property type="entry name" value="Tetratricopeptide repeat domain"/>
    <property type="match status" value="3"/>
</dbReference>
<evidence type="ECO:0000256" key="1">
    <source>
        <dbReference type="ARBA" id="ARBA00022737"/>
    </source>
</evidence>
<feature type="repeat" description="PPR" evidence="2">
    <location>
        <begin position="325"/>
        <end position="359"/>
    </location>
</feature>
<dbReference type="Pfam" id="PF13041">
    <property type="entry name" value="PPR_2"/>
    <property type="match status" value="1"/>
</dbReference>
<protein>
    <recommendedName>
        <fullName evidence="3">PROP1-like PPR domain-containing protein</fullName>
    </recommendedName>
</protein>